<feature type="chain" id="PRO_5042875082" description="Non-specific lipid-transfer protein" evidence="4">
    <location>
        <begin position="23"/>
        <end position="115"/>
    </location>
</feature>
<dbReference type="SMART" id="SM00499">
    <property type="entry name" value="AAI"/>
    <property type="match status" value="1"/>
</dbReference>
<evidence type="ECO:0000259" key="5">
    <source>
        <dbReference type="SMART" id="SM00499"/>
    </source>
</evidence>
<dbReference type="EMBL" id="JAYMYS010000006">
    <property type="protein sequence ID" value="KAK7390249.1"/>
    <property type="molecule type" value="Genomic_DNA"/>
</dbReference>
<keyword evidence="2" id="KW-1015">Disulfide bond</keyword>
<dbReference type="GO" id="GO:0006869">
    <property type="term" value="P:lipid transport"/>
    <property type="evidence" value="ECO:0007669"/>
    <property type="project" value="InterPro"/>
</dbReference>
<keyword evidence="7" id="KW-1185">Reference proteome</keyword>
<dbReference type="PROSITE" id="PS00597">
    <property type="entry name" value="PLANT_LTP"/>
    <property type="match status" value="1"/>
</dbReference>
<keyword evidence="3" id="KW-0813">Transport</keyword>
<dbReference type="GO" id="GO:0008289">
    <property type="term" value="F:lipid binding"/>
    <property type="evidence" value="ECO:0007669"/>
    <property type="project" value="UniProtKB-KW"/>
</dbReference>
<dbReference type="InterPro" id="IPR000528">
    <property type="entry name" value="Plant_nsLTP"/>
</dbReference>
<dbReference type="CDD" id="cd01960">
    <property type="entry name" value="nsLTP1"/>
    <property type="match status" value="1"/>
</dbReference>
<dbReference type="PRINTS" id="PR00382">
    <property type="entry name" value="LIPIDTRNSFER"/>
</dbReference>
<comment type="similarity">
    <text evidence="1 3">Belongs to the plant LTP family.</text>
</comment>
<organism evidence="6 7">
    <name type="scientific">Psophocarpus tetragonolobus</name>
    <name type="common">Winged bean</name>
    <name type="synonym">Dolichos tetragonolobus</name>
    <dbReference type="NCBI Taxonomy" id="3891"/>
    <lineage>
        <taxon>Eukaryota</taxon>
        <taxon>Viridiplantae</taxon>
        <taxon>Streptophyta</taxon>
        <taxon>Embryophyta</taxon>
        <taxon>Tracheophyta</taxon>
        <taxon>Spermatophyta</taxon>
        <taxon>Magnoliopsida</taxon>
        <taxon>eudicotyledons</taxon>
        <taxon>Gunneridae</taxon>
        <taxon>Pentapetalae</taxon>
        <taxon>rosids</taxon>
        <taxon>fabids</taxon>
        <taxon>Fabales</taxon>
        <taxon>Fabaceae</taxon>
        <taxon>Papilionoideae</taxon>
        <taxon>50 kb inversion clade</taxon>
        <taxon>NPAAA clade</taxon>
        <taxon>indigoferoid/millettioid clade</taxon>
        <taxon>Phaseoleae</taxon>
        <taxon>Psophocarpus</taxon>
    </lineage>
</organism>
<evidence type="ECO:0000313" key="7">
    <source>
        <dbReference type="Proteomes" id="UP001386955"/>
    </source>
</evidence>
<name>A0AAN9S9S5_PSOTE</name>
<sequence length="115" mass="11769">MASVKVACVVAVLCMVVVSAHAITCNQVSSAVAPCLPYLRSGGKPSGLCCQGVAKLNSQAKTTADHRTACNCLKTLAKGVGSSLNPNNAASLPAKCNVNIPYKISLSTNCNSIQF</sequence>
<evidence type="ECO:0000256" key="3">
    <source>
        <dbReference type="RuleBase" id="RU000628"/>
    </source>
</evidence>
<dbReference type="SUPFAM" id="SSF47699">
    <property type="entry name" value="Bifunctional inhibitor/lipid-transfer protein/seed storage 2S albumin"/>
    <property type="match status" value="1"/>
</dbReference>
<dbReference type="InterPro" id="IPR036312">
    <property type="entry name" value="Bifun_inhib/LTP/seed_sf"/>
</dbReference>
<comment type="caution">
    <text evidence="6">The sequence shown here is derived from an EMBL/GenBank/DDBJ whole genome shotgun (WGS) entry which is preliminary data.</text>
</comment>
<dbReference type="AlphaFoldDB" id="A0AAN9S9S5"/>
<accession>A0AAN9S9S5</accession>
<feature type="domain" description="Bifunctional inhibitor/plant lipid transfer protein/seed storage helical" evidence="5">
    <location>
        <begin position="25"/>
        <end position="110"/>
    </location>
</feature>
<dbReference type="InterPro" id="IPR016140">
    <property type="entry name" value="Bifunc_inhib/LTP/seed_store"/>
</dbReference>
<dbReference type="Proteomes" id="UP001386955">
    <property type="component" value="Unassembled WGS sequence"/>
</dbReference>
<keyword evidence="4" id="KW-0732">Signal</keyword>
<protein>
    <recommendedName>
        <fullName evidence="3">Non-specific lipid-transfer protein</fullName>
    </recommendedName>
</protein>
<evidence type="ECO:0000256" key="2">
    <source>
        <dbReference type="ARBA" id="ARBA00023157"/>
    </source>
</evidence>
<evidence type="ECO:0000256" key="4">
    <source>
        <dbReference type="SAM" id="SignalP"/>
    </source>
</evidence>
<evidence type="ECO:0000256" key="1">
    <source>
        <dbReference type="ARBA" id="ARBA00009748"/>
    </source>
</evidence>
<dbReference type="Pfam" id="PF00234">
    <property type="entry name" value="Tryp_alpha_amyl"/>
    <property type="match status" value="1"/>
</dbReference>
<evidence type="ECO:0000313" key="6">
    <source>
        <dbReference type="EMBL" id="KAK7390249.1"/>
    </source>
</evidence>
<feature type="signal peptide" evidence="4">
    <location>
        <begin position="1"/>
        <end position="22"/>
    </location>
</feature>
<dbReference type="PANTHER" id="PTHR33076">
    <property type="entry name" value="NON-SPECIFIC LIPID-TRANSFER PROTEIN 2-RELATED"/>
    <property type="match status" value="1"/>
</dbReference>
<proteinExistence type="inferred from homology"/>
<dbReference type="Gene3D" id="1.10.110.10">
    <property type="entry name" value="Plant lipid-transfer and hydrophobic proteins"/>
    <property type="match status" value="1"/>
</dbReference>
<reference evidence="6 7" key="1">
    <citation type="submission" date="2024-01" db="EMBL/GenBank/DDBJ databases">
        <title>The genomes of 5 underutilized Papilionoideae crops provide insights into root nodulation and disease resistanc.</title>
        <authorList>
            <person name="Jiang F."/>
        </authorList>
    </citation>
    <scope>NUCLEOTIDE SEQUENCE [LARGE SCALE GENOMIC DNA]</scope>
    <source>
        <strain evidence="6">DUOXIRENSHENG_FW03</strain>
        <tissue evidence="6">Leaves</tissue>
    </source>
</reference>
<gene>
    <name evidence="6" type="ORF">VNO78_25548</name>
</gene>
<keyword evidence="3" id="KW-0446">Lipid-binding</keyword>
<comment type="function">
    <text evidence="3">Plant non-specific lipid-transfer proteins transfer phospholipids as well as galactolipids across membranes. May play a role in wax or cutin deposition in the cell walls of expanding epidermal cells and certain secretory tissues.</text>
</comment>